<dbReference type="PROSITE" id="PS50106">
    <property type="entry name" value="PDZ"/>
    <property type="match status" value="1"/>
</dbReference>
<gene>
    <name evidence="3" type="ORF">AEST_07300</name>
</gene>
<dbReference type="Proteomes" id="UP000012043">
    <property type="component" value="Unassembled WGS sequence"/>
</dbReference>
<dbReference type="PANTHER" id="PTHR32060">
    <property type="entry name" value="TAIL-SPECIFIC PROTEASE"/>
    <property type="match status" value="1"/>
</dbReference>
<dbReference type="Gene3D" id="3.30.750.170">
    <property type="match status" value="1"/>
</dbReference>
<proteinExistence type="predicted"/>
<keyword evidence="1" id="KW-0732">Signal</keyword>
<dbReference type="PATRIC" id="fig|1197174.4.peg.716"/>
<dbReference type="RefSeq" id="WP_008607106.1">
    <property type="nucleotide sequence ID" value="NZ_ALAB01000005.1"/>
</dbReference>
<sequence>MGKQQFSGRSALSLLALSLVTLSLTACGGSGGSGSGGVGGGSGGSGGGTLPAAPVWVAGQFPAESTLKDFCQTPRTGTDPFSNRPFPDRAGTAMHEKMWLRSWTNNTYLWYREVADRDPAPFSVAQYFNLLKTEQLTDSGTPKDNFHFTENTAEYQQQTQAGVSAGYGIRWSFGRNSPPRSLTIAYTEPNSPGANAGLARGDQLLSINGVDFINDNTQAGIDLLNRALFPSATGQSYNFVFQSATGVRKEVSMTSANVSSSPVQNVRVLDTAAGKVGYMQFNSHIALAQQQLINAVNQFASANVNELVIDLRYNGGGLLALASQLGYMVSGPNIIQRRFFERTIFNDKHPTINPVTGGTLSPIPFYSRVIDYEAGVLTNTTLPSLNLSRVFILSTGNTCSASEAFVNALRGIDVEVILIGGRTCGKPYGFYPTDNCGTTYFTIQFTGINAKGFGEYADGFVPRTNPVFQADVKGCPLADDFSQPLGDPAERLLGAALYYAQNNSCPTVSAGASGAGAAAWLQPEARIDSDEPGQMRLLDPRYQDILLNNKLVTELLPAEGAQ</sequence>
<dbReference type="Pfam" id="PF17820">
    <property type="entry name" value="PDZ_6"/>
    <property type="match status" value="1"/>
</dbReference>
<dbReference type="Pfam" id="PF03572">
    <property type="entry name" value="Peptidase_S41"/>
    <property type="match status" value="1"/>
</dbReference>
<dbReference type="InterPro" id="IPR041489">
    <property type="entry name" value="PDZ_6"/>
</dbReference>
<dbReference type="Gene3D" id="3.90.226.10">
    <property type="entry name" value="2-enoyl-CoA Hydratase, Chain A, domain 1"/>
    <property type="match status" value="1"/>
</dbReference>
<protein>
    <submittedName>
        <fullName evidence="3">Periplasmic protease</fullName>
    </submittedName>
</protein>
<evidence type="ECO:0000313" key="4">
    <source>
        <dbReference type="Proteomes" id="UP000012043"/>
    </source>
</evidence>
<keyword evidence="3" id="KW-0378">Hydrolase</keyword>
<accession>J2II13</accession>
<feature type="chain" id="PRO_5003749057" evidence="1">
    <location>
        <begin position="27"/>
        <end position="562"/>
    </location>
</feature>
<dbReference type="GO" id="GO:0008236">
    <property type="term" value="F:serine-type peptidase activity"/>
    <property type="evidence" value="ECO:0007669"/>
    <property type="project" value="InterPro"/>
</dbReference>
<keyword evidence="3" id="KW-0645">Protease</keyword>
<name>J2II13_9ALTE</name>
<evidence type="ECO:0000256" key="1">
    <source>
        <dbReference type="SAM" id="SignalP"/>
    </source>
</evidence>
<comment type="caution">
    <text evidence="3">The sequence shown here is derived from an EMBL/GenBank/DDBJ whole genome shotgun (WGS) entry which is preliminary data.</text>
</comment>
<reference evidence="3 4" key="1">
    <citation type="journal article" date="2012" name="J. Bacteriol.">
        <title>Genome Sequence of Pectin-Degrading Alishewanella aestuarii Strain B11T, Isolated from Tidal Flat Sediment.</title>
        <authorList>
            <person name="Jung J."/>
            <person name="Choi S."/>
            <person name="Chun J."/>
            <person name="Park W."/>
        </authorList>
    </citation>
    <scope>NUCLEOTIDE SEQUENCE [LARGE SCALE GENOMIC DNA]</scope>
    <source>
        <strain evidence="3 4">B11</strain>
    </source>
</reference>
<dbReference type="InterPro" id="IPR001478">
    <property type="entry name" value="PDZ"/>
</dbReference>
<keyword evidence="4" id="KW-1185">Reference proteome</keyword>
<dbReference type="InterPro" id="IPR029045">
    <property type="entry name" value="ClpP/crotonase-like_dom_sf"/>
</dbReference>
<dbReference type="GO" id="GO:0007165">
    <property type="term" value="P:signal transduction"/>
    <property type="evidence" value="ECO:0007669"/>
    <property type="project" value="TreeGrafter"/>
</dbReference>
<dbReference type="GO" id="GO:0004175">
    <property type="term" value="F:endopeptidase activity"/>
    <property type="evidence" value="ECO:0007669"/>
    <property type="project" value="TreeGrafter"/>
</dbReference>
<dbReference type="SUPFAM" id="SSF52096">
    <property type="entry name" value="ClpP/crotonase"/>
    <property type="match status" value="1"/>
</dbReference>
<dbReference type="PANTHER" id="PTHR32060:SF30">
    <property type="entry name" value="CARBOXY-TERMINAL PROCESSING PROTEASE CTPA"/>
    <property type="match status" value="1"/>
</dbReference>
<dbReference type="GO" id="GO:0006508">
    <property type="term" value="P:proteolysis"/>
    <property type="evidence" value="ECO:0007669"/>
    <property type="project" value="UniProtKB-KW"/>
</dbReference>
<dbReference type="EMBL" id="ALAB01000005">
    <property type="protein sequence ID" value="EJI86414.1"/>
    <property type="molecule type" value="Genomic_DNA"/>
</dbReference>
<evidence type="ECO:0000313" key="3">
    <source>
        <dbReference type="EMBL" id="EJI86414.1"/>
    </source>
</evidence>
<dbReference type="Gene3D" id="2.30.42.10">
    <property type="match status" value="1"/>
</dbReference>
<dbReference type="InterPro" id="IPR005151">
    <property type="entry name" value="Tail-specific_protease"/>
</dbReference>
<feature type="signal peptide" evidence="1">
    <location>
        <begin position="1"/>
        <end position="26"/>
    </location>
</feature>
<organism evidence="3 4">
    <name type="scientific">Alishewanella aestuarii B11</name>
    <dbReference type="NCBI Taxonomy" id="1197174"/>
    <lineage>
        <taxon>Bacteria</taxon>
        <taxon>Pseudomonadati</taxon>
        <taxon>Pseudomonadota</taxon>
        <taxon>Gammaproteobacteria</taxon>
        <taxon>Alteromonadales</taxon>
        <taxon>Alteromonadaceae</taxon>
        <taxon>Alishewanella</taxon>
    </lineage>
</organism>
<dbReference type="GO" id="GO:0030288">
    <property type="term" value="C:outer membrane-bounded periplasmic space"/>
    <property type="evidence" value="ECO:0007669"/>
    <property type="project" value="TreeGrafter"/>
</dbReference>
<dbReference type="SUPFAM" id="SSF50156">
    <property type="entry name" value="PDZ domain-like"/>
    <property type="match status" value="1"/>
</dbReference>
<dbReference type="AlphaFoldDB" id="J2II13"/>
<dbReference type="InterPro" id="IPR036034">
    <property type="entry name" value="PDZ_sf"/>
</dbReference>
<dbReference type="PROSITE" id="PS51257">
    <property type="entry name" value="PROKAR_LIPOPROTEIN"/>
    <property type="match status" value="1"/>
</dbReference>
<feature type="domain" description="PDZ" evidence="2">
    <location>
        <begin position="152"/>
        <end position="218"/>
    </location>
</feature>
<evidence type="ECO:0000259" key="2">
    <source>
        <dbReference type="PROSITE" id="PS50106"/>
    </source>
</evidence>